<dbReference type="PANTHER" id="PTHR14389:SF3">
    <property type="entry name" value="PROTEIN FAM111A-LIKE"/>
    <property type="match status" value="1"/>
</dbReference>
<reference evidence="2" key="2">
    <citation type="journal article" date="2013" name="Nat. Genet.">
        <title>The draft genomes of soft-shell turtle and green sea turtle yield insights into the development and evolution of the turtle-specific body plan.</title>
        <authorList>
            <person name="Wang Z."/>
            <person name="Pascual-Anaya J."/>
            <person name="Zadissa A."/>
            <person name="Li W."/>
            <person name="Niimura Y."/>
            <person name="Huang Z."/>
            <person name="Li C."/>
            <person name="White S."/>
            <person name="Xiong Z."/>
            <person name="Fang D."/>
            <person name="Wang B."/>
            <person name="Ming Y."/>
            <person name="Chen Y."/>
            <person name="Zheng Y."/>
            <person name="Kuraku S."/>
            <person name="Pignatelli M."/>
            <person name="Herrero J."/>
            <person name="Beal K."/>
            <person name="Nozawa M."/>
            <person name="Li Q."/>
            <person name="Wang J."/>
            <person name="Zhang H."/>
            <person name="Yu L."/>
            <person name="Shigenobu S."/>
            <person name="Wang J."/>
            <person name="Liu J."/>
            <person name="Flicek P."/>
            <person name="Searle S."/>
            <person name="Wang J."/>
            <person name="Kuratani S."/>
            <person name="Yin Y."/>
            <person name="Aken B."/>
            <person name="Zhang G."/>
            <person name="Irie N."/>
        </authorList>
    </citation>
    <scope>NUCLEOTIDE SEQUENCE [LARGE SCALE GENOMIC DNA]</scope>
    <source>
        <strain evidence="2">Daiwa-1</strain>
    </source>
</reference>
<keyword evidence="2" id="KW-1185">Reference proteome</keyword>
<protein>
    <submittedName>
        <fullName evidence="1">Family with sequence similarity 111 member A</fullName>
    </submittedName>
</protein>
<dbReference type="Ensembl" id="ENSPSIT00000001800.1">
    <property type="protein sequence ID" value="ENSPSIP00000001793.1"/>
    <property type="gene ID" value="ENSPSIG00000001801.1"/>
</dbReference>
<evidence type="ECO:0000313" key="2">
    <source>
        <dbReference type="Proteomes" id="UP000007267"/>
    </source>
</evidence>
<dbReference type="Proteomes" id="UP000007267">
    <property type="component" value="Unassembled WGS sequence"/>
</dbReference>
<dbReference type="eggNOG" id="ENOG502RN3C">
    <property type="taxonomic scope" value="Eukaryota"/>
</dbReference>
<dbReference type="GO" id="GO:0006260">
    <property type="term" value="P:DNA replication"/>
    <property type="evidence" value="ECO:0007669"/>
    <property type="project" value="TreeGrafter"/>
</dbReference>
<reference evidence="1" key="4">
    <citation type="submission" date="2025-09" db="UniProtKB">
        <authorList>
            <consortium name="Ensembl"/>
        </authorList>
    </citation>
    <scope>IDENTIFICATION</scope>
</reference>
<dbReference type="GeneTree" id="ENSGT00390000005182"/>
<dbReference type="PANTHER" id="PTHR14389">
    <property type="entry name" value="SI:CH1073-475A24.1"/>
    <property type="match status" value="1"/>
</dbReference>
<dbReference type="InterPro" id="IPR009003">
    <property type="entry name" value="Peptidase_S1_PA"/>
</dbReference>
<dbReference type="Gene3D" id="2.40.10.10">
    <property type="entry name" value="Trypsin-like serine proteases"/>
    <property type="match status" value="3"/>
</dbReference>
<accession>K7F183</accession>
<dbReference type="InterPro" id="IPR043504">
    <property type="entry name" value="Peptidase_S1_PA_chymotrypsin"/>
</dbReference>
<sequence length="549" mass="63012">GKASDTIYTALMRLKDVQMDVNKQKGKKLYLQEKKKMKAFVNLGMPIKCLPKKSHFEMKFYKVKRDQEGSELGYRQLDIRETPCVVFYILPIGKKGPGGKRLQRIMWCQELEEQRCRICVFALKGETIKEAVCKDGRFHSILGEKEWKIVENCETIHNSHYSVDDLDNRIFEVEVEIEHAGRAKNEQHDAATRAEQGEAFYQFKPAVLDQYPELKNQSELIKEFFKEEISRSRKGIKALLELHRKNFSKETKNSTAVWVHKLLAGLSNSVGYLEWDYNGNSGSATCFMLCDGYILTCRHVVSNATGAGVEEQHWAEISQSVKVTFSYEFKHPKEDDWFYLEPWLEISDQALDYVVLKLKGRSTKFPDGLAKHISSPPFSGLIYIIGHPDGKEKSTDGCSIVTRYECGWRCSERIQRGKVEDHSFTNCGTILENRTSGCIHMFTQRSFQEVNYNPHIVTYDTNFFGGSSGSPVFDASGHLIAMHTAGFLYKYRNQDHSIIEWGYSIEAILFDIKRKNPEWYESVLGELVKGTEDSFGHSEDTSKVPYNNC</sequence>
<dbReference type="OMA" id="QHWAEIS"/>
<evidence type="ECO:0000313" key="1">
    <source>
        <dbReference type="Ensembl" id="ENSPSIP00000001793.1"/>
    </source>
</evidence>
<dbReference type="GO" id="GO:0000785">
    <property type="term" value="C:chromatin"/>
    <property type="evidence" value="ECO:0007669"/>
    <property type="project" value="TreeGrafter"/>
</dbReference>
<name>K7F183_PELSI</name>
<dbReference type="SUPFAM" id="SSF50494">
    <property type="entry name" value="Trypsin-like serine proteases"/>
    <property type="match status" value="1"/>
</dbReference>
<organism evidence="1 2">
    <name type="scientific">Pelodiscus sinensis</name>
    <name type="common">Chinese softshell turtle</name>
    <name type="synonym">Trionyx sinensis</name>
    <dbReference type="NCBI Taxonomy" id="13735"/>
    <lineage>
        <taxon>Eukaryota</taxon>
        <taxon>Metazoa</taxon>
        <taxon>Chordata</taxon>
        <taxon>Craniata</taxon>
        <taxon>Vertebrata</taxon>
        <taxon>Euteleostomi</taxon>
        <taxon>Archelosauria</taxon>
        <taxon>Testudinata</taxon>
        <taxon>Testudines</taxon>
        <taxon>Cryptodira</taxon>
        <taxon>Trionychia</taxon>
        <taxon>Trionychidae</taxon>
        <taxon>Pelodiscus</taxon>
    </lineage>
</organism>
<dbReference type="GO" id="GO:0005634">
    <property type="term" value="C:nucleus"/>
    <property type="evidence" value="ECO:0007669"/>
    <property type="project" value="TreeGrafter"/>
</dbReference>
<dbReference type="HOGENOM" id="CLU_022719_0_0_1"/>
<dbReference type="STRING" id="13735.ENSPSIP00000001793"/>
<dbReference type="AlphaFoldDB" id="K7F183"/>
<reference evidence="1" key="3">
    <citation type="submission" date="2025-08" db="UniProtKB">
        <authorList>
            <consortium name="Ensembl"/>
        </authorList>
    </citation>
    <scope>IDENTIFICATION</scope>
</reference>
<dbReference type="Pfam" id="PF13365">
    <property type="entry name" value="Trypsin_2"/>
    <property type="match status" value="1"/>
</dbReference>
<reference evidence="2" key="1">
    <citation type="submission" date="2011-10" db="EMBL/GenBank/DDBJ databases">
        <authorList>
            <consortium name="Soft-shell Turtle Genome Consortium"/>
        </authorList>
    </citation>
    <scope>NUCLEOTIDE SEQUENCE [LARGE SCALE GENOMIC DNA]</scope>
    <source>
        <strain evidence="2">Daiwa-1</strain>
    </source>
</reference>
<proteinExistence type="predicted"/>
<dbReference type="EMBL" id="AGCU01070538">
    <property type="status" value="NOT_ANNOTATED_CDS"/>
    <property type="molecule type" value="Genomic_DNA"/>
</dbReference>